<dbReference type="Pfam" id="PF13305">
    <property type="entry name" value="TetR_C_33"/>
    <property type="match status" value="1"/>
</dbReference>
<keyword evidence="7" id="KW-1185">Reference proteome</keyword>
<dbReference type="SUPFAM" id="SSF46689">
    <property type="entry name" value="Homeodomain-like"/>
    <property type="match status" value="1"/>
</dbReference>
<dbReference type="EMBL" id="JAMQAW010000004">
    <property type="protein sequence ID" value="MCM2387646.1"/>
    <property type="molecule type" value="Genomic_DNA"/>
</dbReference>
<feature type="DNA-binding region" description="H-T-H motif" evidence="4">
    <location>
        <begin position="35"/>
        <end position="54"/>
    </location>
</feature>
<gene>
    <name evidence="6" type="ORF">NBG84_04865</name>
</gene>
<sequence>MPAPTRRDRLRAETLDEIKTVSLSQLREVGAAQLSLRAVAAALGMSPAGLYRYFDSRDALLTALITDAFDRLADAVERARDADPAADVADRLFAALAAYRRWAVEHPQEFGLIYGTPVPGYAAPPDGPTSVATRRVGGAFAPLFVEAWQQGRLRQPDEIAPDPALARYAAELHPGLPPAVAAAVLGVWTRLHGLVVFEAFGHLRWLGHDTAALAEQQLLLLLAEIGLRPGSGAG</sequence>
<dbReference type="RefSeq" id="WP_250918012.1">
    <property type="nucleotide sequence ID" value="NZ_JAMQAW010000004.1"/>
</dbReference>
<dbReference type="PANTHER" id="PTHR30055:SF243">
    <property type="entry name" value="HTH-TYPE TRANSCRIPTIONAL REGULATOR RV1816"/>
    <property type="match status" value="1"/>
</dbReference>
<comment type="caution">
    <text evidence="6">The sequence shown here is derived from an EMBL/GenBank/DDBJ whole genome shotgun (WGS) entry which is preliminary data.</text>
</comment>
<dbReference type="InterPro" id="IPR009057">
    <property type="entry name" value="Homeodomain-like_sf"/>
</dbReference>
<keyword evidence="3" id="KW-0804">Transcription</keyword>
<keyword evidence="2 4" id="KW-0238">DNA-binding</keyword>
<evidence type="ECO:0000256" key="4">
    <source>
        <dbReference type="PROSITE-ProRule" id="PRU00335"/>
    </source>
</evidence>
<dbReference type="PROSITE" id="PS50977">
    <property type="entry name" value="HTH_TETR_2"/>
    <property type="match status" value="1"/>
</dbReference>
<evidence type="ECO:0000313" key="7">
    <source>
        <dbReference type="Proteomes" id="UP001431429"/>
    </source>
</evidence>
<dbReference type="InterPro" id="IPR025996">
    <property type="entry name" value="MT1864/Rv1816-like_C"/>
</dbReference>
<dbReference type="SUPFAM" id="SSF48498">
    <property type="entry name" value="Tetracyclin repressor-like, C-terminal domain"/>
    <property type="match status" value="1"/>
</dbReference>
<dbReference type="InterPro" id="IPR001647">
    <property type="entry name" value="HTH_TetR"/>
</dbReference>
<dbReference type="Proteomes" id="UP001431429">
    <property type="component" value="Unassembled WGS sequence"/>
</dbReference>
<dbReference type="InterPro" id="IPR050109">
    <property type="entry name" value="HTH-type_TetR-like_transc_reg"/>
</dbReference>
<dbReference type="InterPro" id="IPR036271">
    <property type="entry name" value="Tet_transcr_reg_TetR-rel_C_sf"/>
</dbReference>
<dbReference type="PANTHER" id="PTHR30055">
    <property type="entry name" value="HTH-TYPE TRANSCRIPTIONAL REGULATOR RUTR"/>
    <property type="match status" value="1"/>
</dbReference>
<evidence type="ECO:0000313" key="6">
    <source>
        <dbReference type="EMBL" id="MCM2387646.1"/>
    </source>
</evidence>
<evidence type="ECO:0000256" key="3">
    <source>
        <dbReference type="ARBA" id="ARBA00023163"/>
    </source>
</evidence>
<keyword evidence="1" id="KW-0805">Transcription regulation</keyword>
<organism evidence="6 7">
    <name type="scientific">Streptomyces albipurpureus</name>
    <dbReference type="NCBI Taxonomy" id="2897419"/>
    <lineage>
        <taxon>Bacteria</taxon>
        <taxon>Bacillati</taxon>
        <taxon>Actinomycetota</taxon>
        <taxon>Actinomycetes</taxon>
        <taxon>Kitasatosporales</taxon>
        <taxon>Streptomycetaceae</taxon>
        <taxon>Streptomyces</taxon>
    </lineage>
</organism>
<accession>A0ABT0UH49</accession>
<protein>
    <submittedName>
        <fullName evidence="6">TetR/AcrR family transcriptional regulator</fullName>
    </submittedName>
</protein>
<evidence type="ECO:0000256" key="2">
    <source>
        <dbReference type="ARBA" id="ARBA00023125"/>
    </source>
</evidence>
<dbReference type="Gene3D" id="1.10.357.10">
    <property type="entry name" value="Tetracycline Repressor, domain 2"/>
    <property type="match status" value="1"/>
</dbReference>
<feature type="domain" description="HTH tetR-type" evidence="5">
    <location>
        <begin position="12"/>
        <end position="72"/>
    </location>
</feature>
<evidence type="ECO:0000256" key="1">
    <source>
        <dbReference type="ARBA" id="ARBA00023015"/>
    </source>
</evidence>
<dbReference type="Pfam" id="PF00440">
    <property type="entry name" value="TetR_N"/>
    <property type="match status" value="1"/>
</dbReference>
<proteinExistence type="predicted"/>
<evidence type="ECO:0000259" key="5">
    <source>
        <dbReference type="PROSITE" id="PS50977"/>
    </source>
</evidence>
<name>A0ABT0UH49_9ACTN</name>
<reference evidence="6" key="1">
    <citation type="submission" date="2022-06" db="EMBL/GenBank/DDBJ databases">
        <title>Genome public.</title>
        <authorList>
            <person name="Sun Q."/>
        </authorList>
    </citation>
    <scope>NUCLEOTIDE SEQUENCE</scope>
    <source>
        <strain evidence="6">CWNU-1</strain>
    </source>
</reference>